<feature type="binding site" evidence="13">
    <location>
        <position position="186"/>
    </location>
    <ligand>
        <name>Mg(2+)</name>
        <dbReference type="ChEBI" id="CHEBI:18420"/>
    </ligand>
</feature>
<keyword evidence="6 13" id="KW-0479">Metal-binding</keyword>
<dbReference type="NCBIfam" id="TIGR00232">
    <property type="entry name" value="tktlase_bact"/>
    <property type="match status" value="1"/>
</dbReference>
<feature type="binding site" evidence="12">
    <location>
        <position position="64"/>
    </location>
    <ligand>
        <name>thiamine diphosphate</name>
        <dbReference type="ChEBI" id="CHEBI:58937"/>
    </ligand>
</feature>
<dbReference type="InterPro" id="IPR049557">
    <property type="entry name" value="Transketolase_CS"/>
</dbReference>
<dbReference type="Gene3D" id="3.40.50.970">
    <property type="match status" value="2"/>
</dbReference>
<feature type="binding site" evidence="12">
    <location>
        <begin position="115"/>
        <end position="117"/>
    </location>
    <ligand>
        <name>thiamine diphosphate</name>
        <dbReference type="ChEBI" id="CHEBI:58937"/>
    </ligand>
</feature>
<dbReference type="GO" id="GO:0004802">
    <property type="term" value="F:transketolase activity"/>
    <property type="evidence" value="ECO:0007669"/>
    <property type="project" value="UniProtKB-EC"/>
</dbReference>
<evidence type="ECO:0000256" key="12">
    <source>
        <dbReference type="PIRSR" id="PIRSR605478-3"/>
    </source>
</evidence>
<dbReference type="Pfam" id="PF00456">
    <property type="entry name" value="Transketolase_N"/>
    <property type="match status" value="1"/>
</dbReference>
<dbReference type="Gene3D" id="3.40.50.920">
    <property type="match status" value="1"/>
</dbReference>
<dbReference type="AlphaFoldDB" id="A0A2P6NGU4"/>
<dbReference type="InParanoid" id="A0A2P6NGU4"/>
<feature type="binding site" evidence="13">
    <location>
        <position position="156"/>
    </location>
    <ligand>
        <name>Mg(2+)</name>
        <dbReference type="ChEBI" id="CHEBI:18420"/>
    </ligand>
</feature>
<evidence type="ECO:0000256" key="2">
    <source>
        <dbReference type="ARBA" id="ARBA00007131"/>
    </source>
</evidence>
<feature type="binding site" evidence="11">
    <location>
        <position position="469"/>
    </location>
    <ligand>
        <name>substrate</name>
    </ligand>
</feature>
<evidence type="ECO:0000256" key="5">
    <source>
        <dbReference type="ARBA" id="ARBA00022679"/>
    </source>
</evidence>
<feature type="site" description="Important for catalytic activity" evidence="14">
    <location>
        <position position="262"/>
    </location>
</feature>
<dbReference type="InterPro" id="IPR029061">
    <property type="entry name" value="THDP-binding"/>
</dbReference>
<organism evidence="17 18">
    <name type="scientific">Planoprotostelium fungivorum</name>
    <dbReference type="NCBI Taxonomy" id="1890364"/>
    <lineage>
        <taxon>Eukaryota</taxon>
        <taxon>Amoebozoa</taxon>
        <taxon>Evosea</taxon>
        <taxon>Variosea</taxon>
        <taxon>Cavosteliida</taxon>
        <taxon>Cavosteliaceae</taxon>
        <taxon>Planoprotostelium</taxon>
    </lineage>
</organism>
<evidence type="ECO:0000313" key="18">
    <source>
        <dbReference type="Proteomes" id="UP000241769"/>
    </source>
</evidence>
<evidence type="ECO:0000256" key="3">
    <source>
        <dbReference type="ARBA" id="ARBA00011738"/>
    </source>
</evidence>
<evidence type="ECO:0000256" key="15">
    <source>
        <dbReference type="RuleBase" id="RU004996"/>
    </source>
</evidence>
<dbReference type="GO" id="GO:0046872">
    <property type="term" value="F:metal ion binding"/>
    <property type="evidence" value="ECO:0007669"/>
    <property type="project" value="UniProtKB-KW"/>
</dbReference>
<dbReference type="EC" id="2.2.1.1" evidence="4 15"/>
<accession>A0A2P6NGU4</accession>
<feature type="binding site" evidence="11">
    <location>
        <position position="520"/>
    </location>
    <ligand>
        <name>substrate</name>
    </ligand>
</feature>
<dbReference type="OrthoDB" id="10267175at2759"/>
<dbReference type="SUPFAM" id="SSF52518">
    <property type="entry name" value="Thiamin diphosphate-binding fold (THDP-binding)"/>
    <property type="match status" value="2"/>
</dbReference>
<dbReference type="PROSITE" id="PS00802">
    <property type="entry name" value="TRANSKETOLASE_2"/>
    <property type="match status" value="1"/>
</dbReference>
<feature type="binding site" evidence="11">
    <location>
        <position position="357"/>
    </location>
    <ligand>
        <name>substrate</name>
    </ligand>
</feature>
<comment type="catalytic activity">
    <reaction evidence="9 15">
        <text>D-sedoheptulose 7-phosphate + D-glyceraldehyde 3-phosphate = aldehydo-D-ribose 5-phosphate + D-xylulose 5-phosphate</text>
        <dbReference type="Rhea" id="RHEA:10508"/>
        <dbReference type="ChEBI" id="CHEBI:57483"/>
        <dbReference type="ChEBI" id="CHEBI:57737"/>
        <dbReference type="ChEBI" id="CHEBI:58273"/>
        <dbReference type="ChEBI" id="CHEBI:59776"/>
        <dbReference type="EC" id="2.2.1.1"/>
    </reaction>
</comment>
<comment type="cofactor">
    <cofactor evidence="15">
        <name>Mg(2+)</name>
        <dbReference type="ChEBI" id="CHEBI:18420"/>
    </cofactor>
    <cofactor evidence="15">
        <name>Ca(2+)</name>
        <dbReference type="ChEBI" id="CHEBI:29108"/>
    </cofactor>
    <cofactor evidence="15">
        <name>Mn(2+)</name>
        <dbReference type="ChEBI" id="CHEBI:29035"/>
    </cofactor>
    <cofactor evidence="15">
        <name>Co(2+)</name>
        <dbReference type="ChEBI" id="CHEBI:48828"/>
    </cofactor>
    <text evidence="15">Binds 1 Mg(2+) ion per subunit. Can also utilize other divalent metal cations, such as Ca(2+), Mn(2+) and Co(2+).</text>
</comment>
<dbReference type="FunCoup" id="A0A2P6NGU4">
    <property type="interactions" value="351"/>
</dbReference>
<gene>
    <name evidence="17" type="ORF">PROFUN_09587</name>
</gene>
<comment type="subunit">
    <text evidence="3 15">Homodimer.</text>
</comment>
<evidence type="ECO:0000256" key="11">
    <source>
        <dbReference type="PIRSR" id="PIRSR605478-2"/>
    </source>
</evidence>
<reference evidence="17 18" key="1">
    <citation type="journal article" date="2018" name="Genome Biol. Evol.">
        <title>Multiple Roots of Fruiting Body Formation in Amoebozoa.</title>
        <authorList>
            <person name="Hillmann F."/>
            <person name="Forbes G."/>
            <person name="Novohradska S."/>
            <person name="Ferling I."/>
            <person name="Riege K."/>
            <person name="Groth M."/>
            <person name="Westermann M."/>
            <person name="Marz M."/>
            <person name="Spaller T."/>
            <person name="Winckler T."/>
            <person name="Schaap P."/>
            <person name="Glockner G."/>
        </authorList>
    </citation>
    <scope>NUCLEOTIDE SEQUENCE [LARGE SCALE GENOMIC DNA]</scope>
    <source>
        <strain evidence="17 18">Jena</strain>
    </source>
</reference>
<dbReference type="SMART" id="SM00861">
    <property type="entry name" value="Transket_pyr"/>
    <property type="match status" value="1"/>
</dbReference>
<dbReference type="FunFam" id="3.40.50.920:FF:000003">
    <property type="entry name" value="Transketolase"/>
    <property type="match status" value="1"/>
</dbReference>
<dbReference type="Proteomes" id="UP000241769">
    <property type="component" value="Unassembled WGS sequence"/>
</dbReference>
<evidence type="ECO:0000256" key="6">
    <source>
        <dbReference type="ARBA" id="ARBA00022723"/>
    </source>
</evidence>
<comment type="caution">
    <text evidence="17">The sequence shown here is derived from an EMBL/GenBank/DDBJ whole genome shotgun (WGS) entry which is preliminary data.</text>
</comment>
<dbReference type="GO" id="GO:0005829">
    <property type="term" value="C:cytosol"/>
    <property type="evidence" value="ECO:0007669"/>
    <property type="project" value="TreeGrafter"/>
</dbReference>
<dbReference type="InterPro" id="IPR033247">
    <property type="entry name" value="Transketolase_fam"/>
</dbReference>
<comment type="function">
    <text evidence="15">Catalyzes the transfer of a two-carbon ketol group from a ketose donor to an aldose acceptor, via a covalent intermediate with the cofactor thiamine pyrophosphate.</text>
</comment>
<dbReference type="CDD" id="cd07033">
    <property type="entry name" value="TPP_PYR_DXS_TK_like"/>
    <property type="match status" value="1"/>
</dbReference>
<comment type="cofactor">
    <cofactor evidence="12">
        <name>thiamine diphosphate</name>
        <dbReference type="ChEBI" id="CHEBI:58937"/>
    </cofactor>
    <text evidence="12">Binds 1 thiamine pyrophosphate per subunit. During the reaction, the substrate forms a covalent intermediate with the cofactor.</text>
</comment>
<dbReference type="InterPro" id="IPR020826">
    <property type="entry name" value="Transketolase_BS"/>
</dbReference>
<proteinExistence type="inferred from homology"/>
<feature type="binding site" evidence="11">
    <location>
        <position position="473"/>
    </location>
    <ligand>
        <name>substrate</name>
    </ligand>
</feature>
<feature type="binding site" evidence="11">
    <location>
        <position position="24"/>
    </location>
    <ligand>
        <name>substrate</name>
    </ligand>
</feature>
<dbReference type="Pfam" id="PF02779">
    <property type="entry name" value="Transket_pyr"/>
    <property type="match status" value="1"/>
</dbReference>
<dbReference type="InterPro" id="IPR005475">
    <property type="entry name" value="Transketolase-like_Pyr-bd"/>
</dbReference>
<feature type="binding site" evidence="12">
    <location>
        <position position="262"/>
    </location>
    <ligand>
        <name>thiamine diphosphate</name>
        <dbReference type="ChEBI" id="CHEBI:58937"/>
    </ligand>
</feature>
<feature type="binding site" evidence="11">
    <location>
        <position position="461"/>
    </location>
    <ligand>
        <name>substrate</name>
    </ligand>
</feature>
<evidence type="ECO:0000256" key="1">
    <source>
        <dbReference type="ARBA" id="ARBA00001941"/>
    </source>
</evidence>
<keyword evidence="18" id="KW-1185">Reference proteome</keyword>
<dbReference type="InterPro" id="IPR009014">
    <property type="entry name" value="Transketo_C/PFOR_II"/>
</dbReference>
<keyword evidence="8 12" id="KW-0786">Thiamine pyrophosphate</keyword>
<evidence type="ECO:0000256" key="10">
    <source>
        <dbReference type="PIRSR" id="PIRSR605478-1"/>
    </source>
</evidence>
<evidence type="ECO:0000256" key="13">
    <source>
        <dbReference type="PIRSR" id="PIRSR605478-4"/>
    </source>
</evidence>
<evidence type="ECO:0000256" key="7">
    <source>
        <dbReference type="ARBA" id="ARBA00022842"/>
    </source>
</evidence>
<feature type="binding site" evidence="12">
    <location>
        <position position="186"/>
    </location>
    <ligand>
        <name>thiamine diphosphate</name>
        <dbReference type="ChEBI" id="CHEBI:58937"/>
    </ligand>
</feature>
<dbReference type="Pfam" id="PF22613">
    <property type="entry name" value="Transketolase_C_1"/>
    <property type="match status" value="1"/>
</dbReference>
<dbReference type="InterPro" id="IPR005474">
    <property type="entry name" value="Transketolase_N"/>
</dbReference>
<dbReference type="CDD" id="cd02012">
    <property type="entry name" value="TPP_TK"/>
    <property type="match status" value="1"/>
</dbReference>
<protein>
    <recommendedName>
        <fullName evidence="4 15">Transketolase</fullName>
        <ecNumber evidence="4 15">2.2.1.1</ecNumber>
    </recommendedName>
</protein>
<evidence type="ECO:0000256" key="8">
    <source>
        <dbReference type="ARBA" id="ARBA00023052"/>
    </source>
</evidence>
<evidence type="ECO:0000256" key="9">
    <source>
        <dbReference type="ARBA" id="ARBA00049473"/>
    </source>
</evidence>
<dbReference type="PANTHER" id="PTHR43522:SF2">
    <property type="entry name" value="TRANSKETOLASE 1-RELATED"/>
    <property type="match status" value="1"/>
</dbReference>
<dbReference type="EMBL" id="MDYQ01000088">
    <property type="protein sequence ID" value="PRP83159.1"/>
    <property type="molecule type" value="Genomic_DNA"/>
</dbReference>
<keyword evidence="15" id="KW-0106">Calcium</keyword>
<dbReference type="InterPro" id="IPR005478">
    <property type="entry name" value="Transketolase_bac-like"/>
</dbReference>
<keyword evidence="5 15" id="KW-0808">Transferase</keyword>
<comment type="cofactor">
    <cofactor evidence="1">
        <name>Co(2+)</name>
        <dbReference type="ChEBI" id="CHEBI:48828"/>
    </cofactor>
</comment>
<evidence type="ECO:0000256" key="4">
    <source>
        <dbReference type="ARBA" id="ARBA00013152"/>
    </source>
</evidence>
<dbReference type="InterPro" id="IPR055152">
    <property type="entry name" value="Transketolase-like_C_2"/>
</dbReference>
<comment type="similarity">
    <text evidence="2 15">Belongs to the transketolase family.</text>
</comment>
<dbReference type="STRING" id="1890364.A0A2P6NGU4"/>
<keyword evidence="7 13" id="KW-0460">Magnesium</keyword>
<dbReference type="FunFam" id="3.40.50.970:FF:000003">
    <property type="entry name" value="Transketolase"/>
    <property type="match status" value="1"/>
</dbReference>
<evidence type="ECO:0000313" key="17">
    <source>
        <dbReference type="EMBL" id="PRP83159.1"/>
    </source>
</evidence>
<feature type="binding site" evidence="11">
    <location>
        <position position="384"/>
    </location>
    <ligand>
        <name>substrate</name>
    </ligand>
</feature>
<sequence>MEQKAINTIRLLAADTVQKASSGHPGAPMGMAPMAVALWTRLLRYSPHNPRWLGRDRFVLSNGHACALQYVLMHLTGFEEFTLDELKNFRQIGSKTPGHPENAMVEKGGIEVSTGPLGQGISNAVGLAAAEAHLAAVFNKPDFPIVDNYTYVFCGDGCLQEGVSNEASSIAGHLGLGKLIVLYDDNNITIDGETELSFTEDVLARYAALGWHTSSFADGDHDVDGLVKAIEAAKAVKDKPSIIKVKTTIGFGSKNQGKEKVHGAALGNDDIQEIKKKWGFDPQQTFQVDDDVKSFFLSQVEKGKKNEAEWNKLFSAYEAKYPAEAKEFIRRTSGKLPENWKASLPTWKPTDPEKGTRQFSETVIGKLAEVLPELVGGSADLNPSCLTYLKCSTDFQKGAYAGRNFRFGVREHGMAAFLNGLAAYGGLIPFGSTFLNFISYAMGAVRLSAISDFGVLYIMTHDSIGLGEDGPTHQPIETLAMLRALPGINVLRPGDGNETSGAYAVAIEHRHRPSVLAFSRQACANLPGTSIEGVAKGAYIVKEADGGKPQLTIIGSGSELCLAYKAAELLSDLKVRVVSMPSWELFREQTESYQESVLTAGVPVLAVEAASFVGWREYSHAVIAMNSFGTSGPYKEVLKKYGFTVENVAEKGRKVFEYYQSHPAHDLVKRVPF</sequence>
<comment type="cofactor">
    <cofactor evidence="13">
        <name>Mg(2+)</name>
        <dbReference type="ChEBI" id="CHEBI:18420"/>
    </cofactor>
    <text evidence="13">Binds 1 Mg(2+) ion per subunit. Can also utilize other divalent metal cations, such as Ca(2+), Mn(2+) and Co(2+).</text>
</comment>
<feature type="binding site" evidence="12">
    <location>
        <position position="157"/>
    </location>
    <ligand>
        <name>thiamine diphosphate</name>
        <dbReference type="ChEBI" id="CHEBI:58937"/>
    </ligand>
</feature>
<feature type="active site" description="Proton donor" evidence="10">
    <location>
        <position position="411"/>
    </location>
</feature>
<feature type="binding site" evidence="13">
    <location>
        <position position="188"/>
    </location>
    <ligand>
        <name>Mg(2+)</name>
        <dbReference type="ChEBI" id="CHEBI:18420"/>
    </ligand>
</feature>
<dbReference type="GO" id="GO:0006098">
    <property type="term" value="P:pentose-phosphate shunt"/>
    <property type="evidence" value="ECO:0007669"/>
    <property type="project" value="TreeGrafter"/>
</dbReference>
<evidence type="ECO:0000256" key="14">
    <source>
        <dbReference type="PIRSR" id="PIRSR605478-5"/>
    </source>
</evidence>
<feature type="site" description="Important for catalytic activity" evidence="14">
    <location>
        <position position="24"/>
    </location>
</feature>
<feature type="domain" description="Transketolase-like pyrimidine-binding" evidence="16">
    <location>
        <begin position="354"/>
        <end position="526"/>
    </location>
</feature>
<name>A0A2P6NGU4_9EUKA</name>
<feature type="binding site" evidence="11">
    <location>
        <position position="262"/>
    </location>
    <ligand>
        <name>substrate</name>
    </ligand>
</feature>
<dbReference type="PANTHER" id="PTHR43522">
    <property type="entry name" value="TRANSKETOLASE"/>
    <property type="match status" value="1"/>
</dbReference>
<evidence type="ECO:0000259" key="16">
    <source>
        <dbReference type="SMART" id="SM00861"/>
    </source>
</evidence>
<dbReference type="SUPFAM" id="SSF52922">
    <property type="entry name" value="TK C-terminal domain-like"/>
    <property type="match status" value="1"/>
</dbReference>
<dbReference type="GO" id="GO:0005634">
    <property type="term" value="C:nucleus"/>
    <property type="evidence" value="ECO:0007669"/>
    <property type="project" value="TreeGrafter"/>
</dbReference>
<dbReference type="PROSITE" id="PS00801">
    <property type="entry name" value="TRANSKETOLASE_1"/>
    <property type="match status" value="1"/>
</dbReference>
<feature type="binding site" evidence="12">
    <location>
        <position position="437"/>
    </location>
    <ligand>
        <name>thiamine diphosphate</name>
        <dbReference type="ChEBI" id="CHEBI:58937"/>
    </ligand>
</feature>
<dbReference type="FunFam" id="3.40.50.970:FF:000004">
    <property type="entry name" value="Transketolase"/>
    <property type="match status" value="1"/>
</dbReference>